<keyword evidence="7" id="KW-0479">Metal-binding</keyword>
<dbReference type="GO" id="GO:0019646">
    <property type="term" value="P:aerobic electron transport chain"/>
    <property type="evidence" value="ECO:0007669"/>
    <property type="project" value="TreeGrafter"/>
</dbReference>
<evidence type="ECO:0000256" key="6">
    <source>
        <dbReference type="ARBA" id="ARBA00022692"/>
    </source>
</evidence>
<evidence type="ECO:0000256" key="12">
    <source>
        <dbReference type="SAM" id="Phobius"/>
    </source>
</evidence>
<reference evidence="13 14" key="1">
    <citation type="submission" date="2019-11" db="EMBL/GenBank/DDBJ databases">
        <title>Comparative genomics of hydrocarbon-degrading Desulfosarcina strains.</title>
        <authorList>
            <person name="Watanabe M."/>
            <person name="Kojima H."/>
            <person name="Fukui M."/>
        </authorList>
    </citation>
    <scope>NUCLEOTIDE SEQUENCE [LARGE SCALE GENOMIC DNA]</scope>
    <source>
        <strain evidence="13 14">PP31</strain>
    </source>
</reference>
<comment type="subcellular location">
    <subcellularLocation>
        <location evidence="1">Cell membrane</location>
        <topology evidence="1">Multi-pass membrane protein</topology>
    </subcellularLocation>
</comment>
<feature type="transmembrane region" description="Helical" evidence="12">
    <location>
        <begin position="82"/>
        <end position="102"/>
    </location>
</feature>
<evidence type="ECO:0000256" key="7">
    <source>
        <dbReference type="ARBA" id="ARBA00022723"/>
    </source>
</evidence>
<name>A0A5K7ZBK6_9BACT</name>
<evidence type="ECO:0000256" key="4">
    <source>
        <dbReference type="ARBA" id="ARBA00022475"/>
    </source>
</evidence>
<keyword evidence="3" id="KW-0813">Transport</keyword>
<dbReference type="InterPro" id="IPR003317">
    <property type="entry name" value="Cyt-d_oxidase_su2"/>
</dbReference>
<feature type="transmembrane region" description="Helical" evidence="12">
    <location>
        <begin position="199"/>
        <end position="217"/>
    </location>
</feature>
<proteinExistence type="inferred from homology"/>
<feature type="transmembrane region" description="Helical" evidence="12">
    <location>
        <begin position="300"/>
        <end position="322"/>
    </location>
</feature>
<evidence type="ECO:0000256" key="5">
    <source>
        <dbReference type="ARBA" id="ARBA00022617"/>
    </source>
</evidence>
<keyword evidence="4" id="KW-1003">Cell membrane</keyword>
<dbReference type="Pfam" id="PF02322">
    <property type="entry name" value="Cyt_bd_oxida_II"/>
    <property type="match status" value="1"/>
</dbReference>
<dbReference type="RefSeq" id="WP_155306288.1">
    <property type="nucleotide sequence ID" value="NZ_AP021875.1"/>
</dbReference>
<accession>A0A5K7ZBK6</accession>
<dbReference type="GO" id="GO:0009055">
    <property type="term" value="F:electron transfer activity"/>
    <property type="evidence" value="ECO:0007669"/>
    <property type="project" value="TreeGrafter"/>
</dbReference>
<evidence type="ECO:0000256" key="8">
    <source>
        <dbReference type="ARBA" id="ARBA00022982"/>
    </source>
</evidence>
<feature type="transmembrane region" description="Helical" evidence="12">
    <location>
        <begin position="255"/>
        <end position="280"/>
    </location>
</feature>
<gene>
    <name evidence="13" type="primary">cydB</name>
    <name evidence="13" type="ORF">DSCW_49760</name>
</gene>
<evidence type="ECO:0000256" key="9">
    <source>
        <dbReference type="ARBA" id="ARBA00022989"/>
    </source>
</evidence>
<evidence type="ECO:0000256" key="3">
    <source>
        <dbReference type="ARBA" id="ARBA00022448"/>
    </source>
</evidence>
<protein>
    <submittedName>
        <fullName evidence="13">Cytochrome c oxidase assembly protein</fullName>
    </submittedName>
</protein>
<dbReference type="GO" id="GO:0046872">
    <property type="term" value="F:metal ion binding"/>
    <property type="evidence" value="ECO:0007669"/>
    <property type="project" value="UniProtKB-KW"/>
</dbReference>
<dbReference type="Proteomes" id="UP000427769">
    <property type="component" value="Chromosome"/>
</dbReference>
<keyword evidence="9 12" id="KW-1133">Transmembrane helix</keyword>
<evidence type="ECO:0000256" key="10">
    <source>
        <dbReference type="ARBA" id="ARBA00023004"/>
    </source>
</evidence>
<dbReference type="NCBIfam" id="TIGR00203">
    <property type="entry name" value="cydB"/>
    <property type="match status" value="1"/>
</dbReference>
<dbReference type="AlphaFoldDB" id="A0A5K7ZBK6"/>
<keyword evidence="6 12" id="KW-0812">Transmembrane</keyword>
<evidence type="ECO:0000256" key="11">
    <source>
        <dbReference type="ARBA" id="ARBA00023136"/>
    </source>
</evidence>
<dbReference type="GO" id="GO:0016682">
    <property type="term" value="F:oxidoreductase activity, acting on diphenols and related substances as donors, oxygen as acceptor"/>
    <property type="evidence" value="ECO:0007669"/>
    <property type="project" value="TreeGrafter"/>
</dbReference>
<evidence type="ECO:0000313" key="13">
    <source>
        <dbReference type="EMBL" id="BBO77559.1"/>
    </source>
</evidence>
<feature type="transmembrane region" description="Helical" evidence="12">
    <location>
        <begin position="229"/>
        <end position="248"/>
    </location>
</feature>
<sequence length="342" mass="37728">MLLQSAWFFLWGLLWAVFFMTDGFDLGIGTLYPFLGKSERDKHMMIHAMGPLWDGNEVWLVTAGGVTFAAFPLVYAVMFSSLYSALMLILFALILRGVSFEFRNKVDNPAWKKVWDICIFVGSFLPALLFGVAFANIFQGIPIDGEGVYQGTLLTLLNPYGLLGGVLFLCLFLVHGALWLAIRADGDLSERAGSLAGKLWPVLTGVAVVFLVATYIFTPLYNNYLATPALFLVPLIAVSALVGIRYFLMKKAFFIAWAASAATIVACTFFGVIGLFPNLFPSSLDSEYSLTAYNASSSPLTLKIMLIVVLLFIPVVLAYQVWAYKLFSVKVTDGDLAHEEMY</sequence>
<dbReference type="PANTHER" id="PTHR43141">
    <property type="entry name" value="CYTOCHROME BD2 SUBUNIT II"/>
    <property type="match status" value="1"/>
</dbReference>
<evidence type="ECO:0000256" key="2">
    <source>
        <dbReference type="ARBA" id="ARBA00007543"/>
    </source>
</evidence>
<keyword evidence="5" id="KW-0349">Heme</keyword>
<feature type="transmembrane region" description="Helical" evidence="12">
    <location>
        <begin position="114"/>
        <end position="137"/>
    </location>
</feature>
<dbReference type="OrthoDB" id="9776710at2"/>
<dbReference type="GO" id="GO:0005886">
    <property type="term" value="C:plasma membrane"/>
    <property type="evidence" value="ECO:0007669"/>
    <property type="project" value="UniProtKB-SubCell"/>
</dbReference>
<dbReference type="KEGG" id="dwd:DSCW_49760"/>
<evidence type="ECO:0000313" key="14">
    <source>
        <dbReference type="Proteomes" id="UP000427769"/>
    </source>
</evidence>
<organism evidence="13 14">
    <name type="scientific">Desulfosarcina widdelii</name>
    <dbReference type="NCBI Taxonomy" id="947919"/>
    <lineage>
        <taxon>Bacteria</taxon>
        <taxon>Pseudomonadati</taxon>
        <taxon>Thermodesulfobacteriota</taxon>
        <taxon>Desulfobacteria</taxon>
        <taxon>Desulfobacterales</taxon>
        <taxon>Desulfosarcinaceae</taxon>
        <taxon>Desulfosarcina</taxon>
    </lineage>
</organism>
<feature type="transmembrane region" description="Helical" evidence="12">
    <location>
        <begin position="6"/>
        <end position="35"/>
    </location>
</feature>
<dbReference type="PANTHER" id="PTHR43141:SF5">
    <property type="entry name" value="CYTOCHROME BD-I UBIQUINOL OXIDASE SUBUNIT 2"/>
    <property type="match status" value="1"/>
</dbReference>
<dbReference type="EMBL" id="AP021875">
    <property type="protein sequence ID" value="BBO77559.1"/>
    <property type="molecule type" value="Genomic_DNA"/>
</dbReference>
<dbReference type="GO" id="GO:0070069">
    <property type="term" value="C:cytochrome complex"/>
    <property type="evidence" value="ECO:0007669"/>
    <property type="project" value="TreeGrafter"/>
</dbReference>
<dbReference type="PIRSF" id="PIRSF000267">
    <property type="entry name" value="Cyt_oxidse_sub2"/>
    <property type="match status" value="1"/>
</dbReference>
<keyword evidence="11 12" id="KW-0472">Membrane</keyword>
<keyword evidence="8" id="KW-0249">Electron transport</keyword>
<evidence type="ECO:0000256" key="1">
    <source>
        <dbReference type="ARBA" id="ARBA00004651"/>
    </source>
</evidence>
<comment type="similarity">
    <text evidence="2">Belongs to the cytochrome ubiquinol oxidase subunit 2 family.</text>
</comment>
<feature type="transmembrane region" description="Helical" evidence="12">
    <location>
        <begin position="157"/>
        <end position="178"/>
    </location>
</feature>
<keyword evidence="14" id="KW-1185">Reference proteome</keyword>
<keyword evidence="10" id="KW-0408">Iron</keyword>